<keyword evidence="2" id="KW-1185">Reference proteome</keyword>
<gene>
    <name evidence="1" type="ORF">FWK35_00011367</name>
</gene>
<comment type="caution">
    <text evidence="1">The sequence shown here is derived from an EMBL/GenBank/DDBJ whole genome shotgun (WGS) entry which is preliminary data.</text>
</comment>
<reference evidence="1 2" key="1">
    <citation type="submission" date="2019-08" db="EMBL/GenBank/DDBJ databases">
        <title>Whole genome of Aphis craccivora.</title>
        <authorList>
            <person name="Voronova N.V."/>
            <person name="Shulinski R.S."/>
            <person name="Bandarenka Y.V."/>
            <person name="Zhorov D.G."/>
            <person name="Warner D."/>
        </authorList>
    </citation>
    <scope>NUCLEOTIDE SEQUENCE [LARGE SCALE GENOMIC DNA]</scope>
    <source>
        <strain evidence="1">180601</strain>
        <tissue evidence="1">Whole Body</tissue>
    </source>
</reference>
<dbReference type="AlphaFoldDB" id="A0A6G0YV90"/>
<proteinExistence type="predicted"/>
<evidence type="ECO:0000313" key="2">
    <source>
        <dbReference type="Proteomes" id="UP000478052"/>
    </source>
</evidence>
<protein>
    <submittedName>
        <fullName evidence="1">Uncharacterized protein</fullName>
    </submittedName>
</protein>
<dbReference type="Proteomes" id="UP000478052">
    <property type="component" value="Unassembled WGS sequence"/>
</dbReference>
<accession>A0A6G0YV90</accession>
<evidence type="ECO:0000313" key="1">
    <source>
        <dbReference type="EMBL" id="KAF0761900.1"/>
    </source>
</evidence>
<name>A0A6G0YV90_APHCR</name>
<dbReference type="EMBL" id="VUJU01002270">
    <property type="protein sequence ID" value="KAF0761900.1"/>
    <property type="molecule type" value="Genomic_DNA"/>
</dbReference>
<sequence length="59" mass="6868">MQRPDRIPPSVFVYGREGKWPGDWALTRTTDGPIEQINTDREKREKDVLDNEHTICGNK</sequence>
<organism evidence="1 2">
    <name type="scientific">Aphis craccivora</name>
    <name type="common">Cowpea aphid</name>
    <dbReference type="NCBI Taxonomy" id="307492"/>
    <lineage>
        <taxon>Eukaryota</taxon>
        <taxon>Metazoa</taxon>
        <taxon>Ecdysozoa</taxon>
        <taxon>Arthropoda</taxon>
        <taxon>Hexapoda</taxon>
        <taxon>Insecta</taxon>
        <taxon>Pterygota</taxon>
        <taxon>Neoptera</taxon>
        <taxon>Paraneoptera</taxon>
        <taxon>Hemiptera</taxon>
        <taxon>Sternorrhyncha</taxon>
        <taxon>Aphidomorpha</taxon>
        <taxon>Aphidoidea</taxon>
        <taxon>Aphididae</taxon>
        <taxon>Aphidini</taxon>
        <taxon>Aphis</taxon>
        <taxon>Aphis</taxon>
    </lineage>
</organism>